<comment type="similarity">
    <text evidence="2">Belongs to the UPF0014 family.</text>
</comment>
<evidence type="ECO:0000313" key="8">
    <source>
        <dbReference type="Proteomes" id="UP001595722"/>
    </source>
</evidence>
<feature type="transmembrane region" description="Helical" evidence="6">
    <location>
        <begin position="162"/>
        <end position="182"/>
    </location>
</feature>
<evidence type="ECO:0000256" key="5">
    <source>
        <dbReference type="ARBA" id="ARBA00023136"/>
    </source>
</evidence>
<dbReference type="PANTHER" id="PTHR30028">
    <property type="entry name" value="UPF0014 INNER MEMBRANE PROTEIN YBBM-RELATED"/>
    <property type="match status" value="1"/>
</dbReference>
<feature type="transmembrane region" description="Helical" evidence="6">
    <location>
        <begin position="202"/>
        <end position="225"/>
    </location>
</feature>
<keyword evidence="5 6" id="KW-0472">Membrane</keyword>
<feature type="transmembrane region" description="Helical" evidence="6">
    <location>
        <begin position="6"/>
        <end position="26"/>
    </location>
</feature>
<dbReference type="Proteomes" id="UP001595722">
    <property type="component" value="Unassembled WGS sequence"/>
</dbReference>
<evidence type="ECO:0000313" key="7">
    <source>
        <dbReference type="EMBL" id="MFC3680319.1"/>
    </source>
</evidence>
<evidence type="ECO:0000256" key="6">
    <source>
        <dbReference type="SAM" id="Phobius"/>
    </source>
</evidence>
<keyword evidence="4 6" id="KW-1133">Transmembrane helix</keyword>
<gene>
    <name evidence="7" type="ORF">ACFOMG_09450</name>
</gene>
<feature type="transmembrane region" description="Helical" evidence="6">
    <location>
        <begin position="88"/>
        <end position="110"/>
    </location>
</feature>
<comment type="caution">
    <text evidence="7">The sequence shown here is derived from an EMBL/GenBank/DDBJ whole genome shotgun (WGS) entry which is preliminary data.</text>
</comment>
<name>A0ABV7VS84_9GAMM</name>
<feature type="transmembrane region" description="Helical" evidence="6">
    <location>
        <begin position="33"/>
        <end position="55"/>
    </location>
</feature>
<dbReference type="PANTHER" id="PTHR30028:SF0">
    <property type="entry name" value="PROTEIN ALUMINUM SENSITIVE 3"/>
    <property type="match status" value="1"/>
</dbReference>
<proteinExistence type="inferred from homology"/>
<keyword evidence="8" id="KW-1185">Reference proteome</keyword>
<feature type="transmembrane region" description="Helical" evidence="6">
    <location>
        <begin position="122"/>
        <end position="142"/>
    </location>
</feature>
<comment type="subcellular location">
    <subcellularLocation>
        <location evidence="1">Membrane</location>
        <topology evidence="1">Multi-pass membrane protein</topology>
    </subcellularLocation>
</comment>
<organism evidence="7 8">
    <name type="scientific">Bacterioplanoides pacificum</name>
    <dbReference type="NCBI Taxonomy" id="1171596"/>
    <lineage>
        <taxon>Bacteria</taxon>
        <taxon>Pseudomonadati</taxon>
        <taxon>Pseudomonadota</taxon>
        <taxon>Gammaproteobacteria</taxon>
        <taxon>Oceanospirillales</taxon>
        <taxon>Oceanospirillaceae</taxon>
        <taxon>Bacterioplanoides</taxon>
    </lineage>
</organism>
<evidence type="ECO:0000256" key="2">
    <source>
        <dbReference type="ARBA" id="ARBA00005268"/>
    </source>
</evidence>
<reference evidence="8" key="1">
    <citation type="journal article" date="2019" name="Int. J. Syst. Evol. Microbiol.">
        <title>The Global Catalogue of Microorganisms (GCM) 10K type strain sequencing project: providing services to taxonomists for standard genome sequencing and annotation.</title>
        <authorList>
            <consortium name="The Broad Institute Genomics Platform"/>
            <consortium name="The Broad Institute Genome Sequencing Center for Infectious Disease"/>
            <person name="Wu L."/>
            <person name="Ma J."/>
        </authorList>
    </citation>
    <scope>NUCLEOTIDE SEQUENCE [LARGE SCALE GENOMIC DNA]</scope>
    <source>
        <strain evidence="8">KCTC 42424</strain>
    </source>
</reference>
<feature type="transmembrane region" description="Helical" evidence="6">
    <location>
        <begin position="61"/>
        <end position="79"/>
    </location>
</feature>
<evidence type="ECO:0000256" key="3">
    <source>
        <dbReference type="ARBA" id="ARBA00022692"/>
    </source>
</evidence>
<sequence length="236" mass="25870">MTHISWLELAWCAIPVILVCLIYLAWQGRPSEVLMASARMVLQLVAVGYVLVSIFDNPSPWISLAIMALMTIIAGWIAIRPVRHQRGYFIPALLALLLTVSLHLLISVGLVLQPDSWFEPRLLIPLAGMYFANTMNAISLAAERYQAERRNQVDATQARLNAFHAAMIPQINSLLAVGLVALPGMMTGQILSGVSPLIAVRYQIMIMTMILGSAGIGAALMLWLLGRLNTSPLTKE</sequence>
<protein>
    <submittedName>
        <fullName evidence="7">ABC transporter permease</fullName>
    </submittedName>
</protein>
<dbReference type="Pfam" id="PF03649">
    <property type="entry name" value="UPF0014"/>
    <property type="match status" value="1"/>
</dbReference>
<dbReference type="EMBL" id="JBHRYB010000006">
    <property type="protein sequence ID" value="MFC3680319.1"/>
    <property type="molecule type" value="Genomic_DNA"/>
</dbReference>
<evidence type="ECO:0000256" key="4">
    <source>
        <dbReference type="ARBA" id="ARBA00022989"/>
    </source>
</evidence>
<evidence type="ECO:0000256" key="1">
    <source>
        <dbReference type="ARBA" id="ARBA00004141"/>
    </source>
</evidence>
<accession>A0ABV7VS84</accession>
<dbReference type="InterPro" id="IPR005226">
    <property type="entry name" value="UPF0014_fam"/>
</dbReference>
<dbReference type="RefSeq" id="WP_376866247.1">
    <property type="nucleotide sequence ID" value="NZ_JBHRYB010000006.1"/>
</dbReference>
<keyword evidence="3 6" id="KW-0812">Transmembrane</keyword>